<dbReference type="Pfam" id="PF01494">
    <property type="entry name" value="FAD_binding_3"/>
    <property type="match status" value="1"/>
</dbReference>
<feature type="domain" description="FAD-binding" evidence="2">
    <location>
        <begin position="20"/>
        <end position="313"/>
    </location>
</feature>
<accession>A0ABX5XPM1</accession>
<dbReference type="EMBL" id="CP036432">
    <property type="protein sequence ID" value="QDV83869.1"/>
    <property type="molecule type" value="Genomic_DNA"/>
</dbReference>
<gene>
    <name evidence="3" type="ORF">TBK1r_28120</name>
</gene>
<evidence type="ECO:0000259" key="2">
    <source>
        <dbReference type="Pfam" id="PF01494"/>
    </source>
</evidence>
<evidence type="ECO:0000256" key="1">
    <source>
        <dbReference type="SAM" id="Phobius"/>
    </source>
</evidence>
<dbReference type="Proteomes" id="UP000318081">
    <property type="component" value="Chromosome"/>
</dbReference>
<dbReference type="SUPFAM" id="SSF51905">
    <property type="entry name" value="FAD/NAD(P)-binding domain"/>
    <property type="match status" value="1"/>
</dbReference>
<keyword evidence="1" id="KW-1133">Transmembrane helix</keyword>
<evidence type="ECO:0000313" key="4">
    <source>
        <dbReference type="Proteomes" id="UP000318081"/>
    </source>
</evidence>
<dbReference type="InterPro" id="IPR002938">
    <property type="entry name" value="FAD-bd"/>
</dbReference>
<protein>
    <submittedName>
        <fullName evidence="3">Oxidoreductase</fullName>
        <ecNumber evidence="3">1.-.-.-</ecNumber>
    </submittedName>
</protein>
<dbReference type="GO" id="GO:0016491">
    <property type="term" value="F:oxidoreductase activity"/>
    <property type="evidence" value="ECO:0007669"/>
    <property type="project" value="UniProtKB-KW"/>
</dbReference>
<keyword evidence="1" id="KW-0472">Membrane</keyword>
<proteinExistence type="predicted"/>
<dbReference type="RefSeq" id="WP_145211317.1">
    <property type="nucleotide sequence ID" value="NZ_CP036432.1"/>
</dbReference>
<dbReference type="PRINTS" id="PR00420">
    <property type="entry name" value="RNGMNOXGNASE"/>
</dbReference>
<dbReference type="EC" id="1.-.-.-" evidence="3"/>
<dbReference type="PANTHER" id="PTHR42685:SF22">
    <property type="entry name" value="CONDITIONED MEDIUM FACTOR RECEPTOR 1"/>
    <property type="match status" value="1"/>
</dbReference>
<dbReference type="Gene3D" id="3.50.50.60">
    <property type="entry name" value="FAD/NAD(P)-binding domain"/>
    <property type="match status" value="1"/>
</dbReference>
<feature type="transmembrane region" description="Helical" evidence="1">
    <location>
        <begin position="21"/>
        <end position="40"/>
    </location>
</feature>
<organism evidence="3 4">
    <name type="scientific">Stieleria magnilauensis</name>
    <dbReference type="NCBI Taxonomy" id="2527963"/>
    <lineage>
        <taxon>Bacteria</taxon>
        <taxon>Pseudomonadati</taxon>
        <taxon>Planctomycetota</taxon>
        <taxon>Planctomycetia</taxon>
        <taxon>Pirellulales</taxon>
        <taxon>Pirellulaceae</taxon>
        <taxon>Stieleria</taxon>
    </lineage>
</organism>
<keyword evidence="4" id="KW-1185">Reference proteome</keyword>
<dbReference type="InterPro" id="IPR050407">
    <property type="entry name" value="Geranylgeranyl_reductase"/>
</dbReference>
<keyword evidence="1" id="KW-0812">Transmembrane</keyword>
<evidence type="ECO:0000313" key="3">
    <source>
        <dbReference type="EMBL" id="QDV83869.1"/>
    </source>
</evidence>
<sequence>MIQELAATTTRQQASQERWDAVIVGAGIAGSLAALGLARLGRKVLLIERTTFPRHKVCGACLNGDAIAGLRGAGVWDPIEALGGHWLSQYSIRSGLNRANLELPGGHAVSRFAMDRVLAESAIAAGAQFLSDTAVTIGSDPPDSPTRSLHDNDGHRYHASVLIAANGLASKPASGDPDDRLVVPADSRIGLGAHWTQSDDPRGPMHLSSGVIYMAIAETGYVGLVVTENQVINLAAAVDRSAVQTSGPAEVCLQILRSCGWDLTKQLQTTHFRGTPTLTRRRKIAGGHRLFYVGDSSGYVEPFTGEGMAWAIRAGLAVVPRVDAAIDRWTPDLPQRWTEDLKQTLGKQQWRCRMISRLLRHPVLVRHTVGALSRFPRFGRFAVQQIHRDRRQVLQELHSEARQSGASGDAA</sequence>
<keyword evidence="3" id="KW-0560">Oxidoreductase</keyword>
<dbReference type="InterPro" id="IPR036188">
    <property type="entry name" value="FAD/NAD-bd_sf"/>
</dbReference>
<name>A0ABX5XPM1_9BACT</name>
<dbReference type="PANTHER" id="PTHR42685">
    <property type="entry name" value="GERANYLGERANYL DIPHOSPHATE REDUCTASE"/>
    <property type="match status" value="1"/>
</dbReference>
<reference evidence="3 4" key="1">
    <citation type="submission" date="2019-02" db="EMBL/GenBank/DDBJ databases">
        <title>Deep-cultivation of Planctomycetes and their phenomic and genomic characterization uncovers novel biology.</title>
        <authorList>
            <person name="Wiegand S."/>
            <person name="Jogler M."/>
            <person name="Boedeker C."/>
            <person name="Pinto D."/>
            <person name="Vollmers J."/>
            <person name="Rivas-Marin E."/>
            <person name="Kohn T."/>
            <person name="Peeters S.H."/>
            <person name="Heuer A."/>
            <person name="Rast P."/>
            <person name="Oberbeckmann S."/>
            <person name="Bunk B."/>
            <person name="Jeske O."/>
            <person name="Meyerdierks A."/>
            <person name="Storesund J.E."/>
            <person name="Kallscheuer N."/>
            <person name="Luecker S."/>
            <person name="Lage O.M."/>
            <person name="Pohl T."/>
            <person name="Merkel B.J."/>
            <person name="Hornburger P."/>
            <person name="Mueller R.-W."/>
            <person name="Bruemmer F."/>
            <person name="Labrenz M."/>
            <person name="Spormann A.M."/>
            <person name="Op den Camp H."/>
            <person name="Overmann J."/>
            <person name="Amann R."/>
            <person name="Jetten M.S.M."/>
            <person name="Mascher T."/>
            <person name="Medema M.H."/>
            <person name="Devos D.P."/>
            <person name="Kaster A.-K."/>
            <person name="Ovreas L."/>
            <person name="Rohde M."/>
            <person name="Galperin M.Y."/>
            <person name="Jogler C."/>
        </authorList>
    </citation>
    <scope>NUCLEOTIDE SEQUENCE [LARGE SCALE GENOMIC DNA]</scope>
    <source>
        <strain evidence="3 4">TBK1r</strain>
    </source>
</reference>